<feature type="transmembrane region" description="Helical" evidence="1">
    <location>
        <begin position="17"/>
        <end position="37"/>
    </location>
</feature>
<evidence type="ECO:0000313" key="3">
    <source>
        <dbReference type="Proteomes" id="UP000011682"/>
    </source>
</evidence>
<protein>
    <submittedName>
        <fullName evidence="2">Uncharacterized protein</fullName>
    </submittedName>
</protein>
<dbReference type="EMBL" id="ANAH02000017">
    <property type="protein sequence ID" value="EPX59466.1"/>
    <property type="molecule type" value="Genomic_DNA"/>
</dbReference>
<reference evidence="2" key="1">
    <citation type="submission" date="2013-05" db="EMBL/GenBank/DDBJ databases">
        <title>Genome assembly of Cystobacter fuscus DSM 2262.</title>
        <authorList>
            <person name="Sharma G."/>
            <person name="Khatri I."/>
            <person name="Kaur C."/>
            <person name="Mayilraj S."/>
            <person name="Subramanian S."/>
        </authorList>
    </citation>
    <scope>NUCLEOTIDE SEQUENCE [LARGE SCALE GENOMIC DNA]</scope>
    <source>
        <strain evidence="2">DSM 2262</strain>
    </source>
</reference>
<name>S9P8J3_CYSF2</name>
<proteinExistence type="predicted"/>
<organism evidence="2 3">
    <name type="scientific">Cystobacter fuscus (strain ATCC 25194 / DSM 2262 / NBRC 100088 / M29)</name>
    <dbReference type="NCBI Taxonomy" id="1242864"/>
    <lineage>
        <taxon>Bacteria</taxon>
        <taxon>Pseudomonadati</taxon>
        <taxon>Myxococcota</taxon>
        <taxon>Myxococcia</taxon>
        <taxon>Myxococcales</taxon>
        <taxon>Cystobacterineae</taxon>
        <taxon>Archangiaceae</taxon>
        <taxon>Cystobacter</taxon>
    </lineage>
</organism>
<accession>S9P8J3</accession>
<sequence length="38" mass="4196">MGGSFCERKEFRGEIPVHAWAVTCGWIAVVSVVMTLVE</sequence>
<keyword evidence="1" id="KW-1133">Transmembrane helix</keyword>
<keyword evidence="1" id="KW-0812">Transmembrane</keyword>
<gene>
    <name evidence="2" type="ORF">D187_002956</name>
</gene>
<dbReference type="Proteomes" id="UP000011682">
    <property type="component" value="Unassembled WGS sequence"/>
</dbReference>
<keyword evidence="1" id="KW-0472">Membrane</keyword>
<evidence type="ECO:0000256" key="1">
    <source>
        <dbReference type="SAM" id="Phobius"/>
    </source>
</evidence>
<comment type="caution">
    <text evidence="2">The sequence shown here is derived from an EMBL/GenBank/DDBJ whole genome shotgun (WGS) entry which is preliminary data.</text>
</comment>
<keyword evidence="3" id="KW-1185">Reference proteome</keyword>
<dbReference type="AlphaFoldDB" id="S9P8J3"/>
<evidence type="ECO:0000313" key="2">
    <source>
        <dbReference type="EMBL" id="EPX59466.1"/>
    </source>
</evidence>